<dbReference type="Proteomes" id="UP000576087">
    <property type="component" value="Unassembled WGS sequence"/>
</dbReference>
<dbReference type="RefSeq" id="WP_183828341.1">
    <property type="nucleotide sequence ID" value="NZ_JACIGW010000007.1"/>
</dbReference>
<organism evidence="1 4">
    <name type="scientific">Aliirhizobium cellulosilyticum</name>
    <dbReference type="NCBI Taxonomy" id="393664"/>
    <lineage>
        <taxon>Bacteria</taxon>
        <taxon>Pseudomonadati</taxon>
        <taxon>Pseudomonadota</taxon>
        <taxon>Alphaproteobacteria</taxon>
        <taxon>Hyphomicrobiales</taxon>
        <taxon>Rhizobiaceae</taxon>
        <taxon>Aliirhizobium</taxon>
    </lineage>
</organism>
<reference evidence="4 5" key="1">
    <citation type="submission" date="2020-08" db="EMBL/GenBank/DDBJ databases">
        <title>Genomic Encyclopedia of Type Strains, Phase IV (KMG-V): Genome sequencing to study the core and pangenomes of soil and plant-associated prokaryotes.</title>
        <authorList>
            <person name="Whitman W."/>
        </authorList>
    </citation>
    <scope>NUCLEOTIDE SEQUENCE [LARGE SCALE GENOMIC DNA]</scope>
    <source>
        <strain evidence="2 5">SEMIA 444</strain>
        <strain evidence="1 4">SEMIA 448</strain>
        <strain evidence="3 6">SEMIA 452</strain>
    </source>
</reference>
<evidence type="ECO:0000313" key="1">
    <source>
        <dbReference type="EMBL" id="MBB4350899.1"/>
    </source>
</evidence>
<comment type="caution">
    <text evidence="1">The sequence shown here is derived from an EMBL/GenBank/DDBJ whole genome shotgun (WGS) entry which is preliminary data.</text>
</comment>
<gene>
    <name evidence="2" type="ORF">GGE31_004652</name>
    <name evidence="1" type="ORF">GGE33_004673</name>
    <name evidence="3" type="ORF">GGE35_004575</name>
</gene>
<evidence type="ECO:0000313" key="5">
    <source>
        <dbReference type="Proteomes" id="UP000524535"/>
    </source>
</evidence>
<dbReference type="Proteomes" id="UP000520770">
    <property type="component" value="Unassembled WGS sequence"/>
</dbReference>
<evidence type="ECO:0000313" key="6">
    <source>
        <dbReference type="Proteomes" id="UP000576087"/>
    </source>
</evidence>
<proteinExistence type="predicted"/>
<keyword evidence="5" id="KW-1185">Reference proteome</keyword>
<dbReference type="EMBL" id="JACIGY010000008">
    <property type="protein sequence ID" value="MBB4414114.1"/>
    <property type="molecule type" value="Genomic_DNA"/>
</dbReference>
<dbReference type="Pfam" id="PF12974">
    <property type="entry name" value="Phosphonate-bd"/>
    <property type="match status" value="1"/>
</dbReference>
<sequence>MLAGLPMYDWPEISAATDEFWTLLRGCLLRRGIDAPEALTRQDDLAGMWHSPDLVFGQTCALPFAMDLNRHVRLIGSPTYDIGCAPGCYYSVLIVPKGRSTELERFRGPVVINEFSSQSGFATLMLSLVAAGVDMNEVNVRASGAHRASIKAVANGEAELAAIDVVSFTLAKRYMPEADAVEVIGCTRPTPGMALISALPDVATDGLASAFEEAVKMLSPSLRRELLLIGFLRRNAEDYVGVAEAWRSIEGQLPSDAAYSLKSFAVPR</sequence>
<dbReference type="PANTHER" id="PTHR35841:SF1">
    <property type="entry name" value="PHOSPHONATES-BINDING PERIPLASMIC PROTEIN"/>
    <property type="match status" value="1"/>
</dbReference>
<dbReference type="Gene3D" id="3.40.190.10">
    <property type="entry name" value="Periplasmic binding protein-like II"/>
    <property type="match status" value="1"/>
</dbReference>
<dbReference type="EMBL" id="JACIHM010000008">
    <property type="protein sequence ID" value="MBB4448729.1"/>
    <property type="molecule type" value="Genomic_DNA"/>
</dbReference>
<dbReference type="PANTHER" id="PTHR35841">
    <property type="entry name" value="PHOSPHONATES-BINDING PERIPLASMIC PROTEIN"/>
    <property type="match status" value="1"/>
</dbReference>
<name>A0A7W6WRD7_9HYPH</name>
<evidence type="ECO:0000313" key="4">
    <source>
        <dbReference type="Proteomes" id="UP000520770"/>
    </source>
</evidence>
<protein>
    <submittedName>
        <fullName evidence="1">ABC-type phosphate/phosphonate transport system substrate-binding protein</fullName>
    </submittedName>
</protein>
<accession>A0A7W6WRD7</accession>
<dbReference type="SUPFAM" id="SSF53850">
    <property type="entry name" value="Periplasmic binding protein-like II"/>
    <property type="match status" value="1"/>
</dbReference>
<dbReference type="AlphaFoldDB" id="A0A7W6WRD7"/>
<evidence type="ECO:0000313" key="3">
    <source>
        <dbReference type="EMBL" id="MBB4448729.1"/>
    </source>
</evidence>
<dbReference type="EMBL" id="JACIGW010000007">
    <property type="protein sequence ID" value="MBB4350899.1"/>
    <property type="molecule type" value="Genomic_DNA"/>
</dbReference>
<evidence type="ECO:0000313" key="2">
    <source>
        <dbReference type="EMBL" id="MBB4414114.1"/>
    </source>
</evidence>
<dbReference type="Proteomes" id="UP000524535">
    <property type="component" value="Unassembled WGS sequence"/>
</dbReference>